<proteinExistence type="predicted"/>
<gene>
    <name evidence="2" type="ORF">Acr_26g0002420</name>
</gene>
<feature type="chain" id="PRO_5029457950" evidence="1">
    <location>
        <begin position="29"/>
        <end position="83"/>
    </location>
</feature>
<dbReference type="AlphaFoldDB" id="A0A7J0H1Q1"/>
<reference evidence="2 3" key="1">
    <citation type="submission" date="2019-07" db="EMBL/GenBank/DDBJ databases">
        <title>De Novo Assembly of kiwifruit Actinidia rufa.</title>
        <authorList>
            <person name="Sugita-Konishi S."/>
            <person name="Sato K."/>
            <person name="Mori E."/>
            <person name="Abe Y."/>
            <person name="Kisaki G."/>
            <person name="Hamano K."/>
            <person name="Suezawa K."/>
            <person name="Otani M."/>
            <person name="Fukuda T."/>
            <person name="Manabe T."/>
            <person name="Gomi K."/>
            <person name="Tabuchi M."/>
            <person name="Akimitsu K."/>
            <person name="Kataoka I."/>
        </authorList>
    </citation>
    <scope>NUCLEOTIDE SEQUENCE [LARGE SCALE GENOMIC DNA]</scope>
    <source>
        <strain evidence="3">cv. Fuchu</strain>
    </source>
</reference>
<accession>A0A7J0H1Q1</accession>
<dbReference type="EMBL" id="BJWL01000026">
    <property type="protein sequence ID" value="GFZ16972.1"/>
    <property type="molecule type" value="Genomic_DNA"/>
</dbReference>
<dbReference type="Proteomes" id="UP000585474">
    <property type="component" value="Unassembled WGS sequence"/>
</dbReference>
<protein>
    <submittedName>
        <fullName evidence="2">Uncharacterized protein</fullName>
    </submittedName>
</protein>
<feature type="signal peptide" evidence="1">
    <location>
        <begin position="1"/>
        <end position="28"/>
    </location>
</feature>
<keyword evidence="1" id="KW-0732">Signal</keyword>
<evidence type="ECO:0000313" key="2">
    <source>
        <dbReference type="EMBL" id="GFZ16972.1"/>
    </source>
</evidence>
<organism evidence="2 3">
    <name type="scientific">Actinidia rufa</name>
    <dbReference type="NCBI Taxonomy" id="165716"/>
    <lineage>
        <taxon>Eukaryota</taxon>
        <taxon>Viridiplantae</taxon>
        <taxon>Streptophyta</taxon>
        <taxon>Embryophyta</taxon>
        <taxon>Tracheophyta</taxon>
        <taxon>Spermatophyta</taxon>
        <taxon>Magnoliopsida</taxon>
        <taxon>eudicotyledons</taxon>
        <taxon>Gunneridae</taxon>
        <taxon>Pentapetalae</taxon>
        <taxon>asterids</taxon>
        <taxon>Ericales</taxon>
        <taxon>Actinidiaceae</taxon>
        <taxon>Actinidia</taxon>
    </lineage>
</organism>
<evidence type="ECO:0000313" key="3">
    <source>
        <dbReference type="Proteomes" id="UP000585474"/>
    </source>
</evidence>
<comment type="caution">
    <text evidence="2">The sequence shown here is derived from an EMBL/GenBank/DDBJ whole genome shotgun (WGS) entry which is preliminary data.</text>
</comment>
<sequence length="83" mass="9085">MKKEKIKAMVSKFLLILISLSSFSRVHTLNSNLFLLESNSGWDGVFGTGEEGEGLGWEVAIAEFGGRRGGRQVVAVNFPLRVT</sequence>
<name>A0A7J0H1Q1_9ERIC</name>
<keyword evidence="3" id="KW-1185">Reference proteome</keyword>
<evidence type="ECO:0000256" key="1">
    <source>
        <dbReference type="SAM" id="SignalP"/>
    </source>
</evidence>